<feature type="signal peptide" evidence="1">
    <location>
        <begin position="1"/>
        <end position="22"/>
    </location>
</feature>
<proteinExistence type="predicted"/>
<gene>
    <name evidence="2" type="ORF">P167DRAFT_608797</name>
</gene>
<accession>A0A3N4KIX2</accession>
<feature type="chain" id="PRO_5018196654" evidence="1">
    <location>
        <begin position="23"/>
        <end position="140"/>
    </location>
</feature>
<reference evidence="2 3" key="1">
    <citation type="journal article" date="2018" name="Nat. Ecol. Evol.">
        <title>Pezizomycetes genomes reveal the molecular basis of ectomycorrhizal truffle lifestyle.</title>
        <authorList>
            <person name="Murat C."/>
            <person name="Payen T."/>
            <person name="Noel B."/>
            <person name="Kuo A."/>
            <person name="Morin E."/>
            <person name="Chen J."/>
            <person name="Kohler A."/>
            <person name="Krizsan K."/>
            <person name="Balestrini R."/>
            <person name="Da Silva C."/>
            <person name="Montanini B."/>
            <person name="Hainaut M."/>
            <person name="Levati E."/>
            <person name="Barry K.W."/>
            <person name="Belfiori B."/>
            <person name="Cichocki N."/>
            <person name="Clum A."/>
            <person name="Dockter R.B."/>
            <person name="Fauchery L."/>
            <person name="Guy J."/>
            <person name="Iotti M."/>
            <person name="Le Tacon F."/>
            <person name="Lindquist E.A."/>
            <person name="Lipzen A."/>
            <person name="Malagnac F."/>
            <person name="Mello A."/>
            <person name="Molinier V."/>
            <person name="Miyauchi S."/>
            <person name="Poulain J."/>
            <person name="Riccioni C."/>
            <person name="Rubini A."/>
            <person name="Sitrit Y."/>
            <person name="Splivallo R."/>
            <person name="Traeger S."/>
            <person name="Wang M."/>
            <person name="Zifcakova L."/>
            <person name="Wipf D."/>
            <person name="Zambonelli A."/>
            <person name="Paolocci F."/>
            <person name="Nowrousian M."/>
            <person name="Ottonello S."/>
            <person name="Baldrian P."/>
            <person name="Spatafora J.W."/>
            <person name="Henrissat B."/>
            <person name="Nagy L.G."/>
            <person name="Aury J.M."/>
            <person name="Wincker P."/>
            <person name="Grigoriev I.V."/>
            <person name="Bonfante P."/>
            <person name="Martin F.M."/>
        </authorList>
    </citation>
    <scope>NUCLEOTIDE SEQUENCE [LARGE SCALE GENOMIC DNA]</scope>
    <source>
        <strain evidence="2 3">CCBAS932</strain>
    </source>
</reference>
<evidence type="ECO:0000313" key="2">
    <source>
        <dbReference type="EMBL" id="RPB08281.1"/>
    </source>
</evidence>
<evidence type="ECO:0000313" key="3">
    <source>
        <dbReference type="Proteomes" id="UP000277580"/>
    </source>
</evidence>
<evidence type="ECO:0000256" key="1">
    <source>
        <dbReference type="SAM" id="SignalP"/>
    </source>
</evidence>
<dbReference type="AlphaFoldDB" id="A0A3N4KIX2"/>
<dbReference type="InParanoid" id="A0A3N4KIX2"/>
<dbReference type="EMBL" id="ML119165">
    <property type="protein sequence ID" value="RPB08281.1"/>
    <property type="molecule type" value="Genomic_DNA"/>
</dbReference>
<keyword evidence="3" id="KW-1185">Reference proteome</keyword>
<dbReference type="Proteomes" id="UP000277580">
    <property type="component" value="Unassembled WGS sequence"/>
</dbReference>
<sequence>MKLTTFLSVLFYLALSLSIAQAAPIFGLWGSEPVLDVYDNKVESATFTLADAPKPEQNTGSLLSRFPIFDTLLPWGITKTETDDMMSIYSALSQPEKEVFVDALQEQVAIEKSSGGKVKLSWKSFFKRFWSWAKGLFRSW</sequence>
<name>A0A3N4KIX2_9PEZI</name>
<organism evidence="2 3">
    <name type="scientific">Morchella conica CCBAS932</name>
    <dbReference type="NCBI Taxonomy" id="1392247"/>
    <lineage>
        <taxon>Eukaryota</taxon>
        <taxon>Fungi</taxon>
        <taxon>Dikarya</taxon>
        <taxon>Ascomycota</taxon>
        <taxon>Pezizomycotina</taxon>
        <taxon>Pezizomycetes</taxon>
        <taxon>Pezizales</taxon>
        <taxon>Morchellaceae</taxon>
        <taxon>Morchella</taxon>
    </lineage>
</organism>
<dbReference type="OrthoDB" id="5383654at2759"/>
<protein>
    <submittedName>
        <fullName evidence="2">Uncharacterized protein</fullName>
    </submittedName>
</protein>
<keyword evidence="1" id="KW-0732">Signal</keyword>